<dbReference type="RefSeq" id="WP_165641760.1">
    <property type="nucleotide sequence ID" value="NZ_JAAITT010000007.1"/>
</dbReference>
<dbReference type="Proteomes" id="UP000669239">
    <property type="component" value="Unassembled WGS sequence"/>
</dbReference>
<sequence>MRDYTKYSESDALVCYKKGDNGCEISMLFNKETKTVDITVMIFHNTGEPTMEPMDEWEKHSADKGHWQMEITCMGMDDIEFLHRKSLELFGQEN</sequence>
<name>A0ABX2HG19_9FIRM</name>
<keyword evidence="2" id="KW-1185">Reference proteome</keyword>
<accession>A0ABX2HG19</accession>
<organism evidence="1 2">
    <name type="scientific">Enterocloster aldenensis</name>
    <dbReference type="NCBI Taxonomy" id="358742"/>
    <lineage>
        <taxon>Bacteria</taxon>
        <taxon>Bacillati</taxon>
        <taxon>Bacillota</taxon>
        <taxon>Clostridia</taxon>
        <taxon>Lachnospirales</taxon>
        <taxon>Lachnospiraceae</taxon>
        <taxon>Enterocloster</taxon>
    </lineage>
</organism>
<protein>
    <submittedName>
        <fullName evidence="1">Uncharacterized protein</fullName>
    </submittedName>
</protein>
<evidence type="ECO:0000313" key="2">
    <source>
        <dbReference type="Proteomes" id="UP000669239"/>
    </source>
</evidence>
<evidence type="ECO:0000313" key="1">
    <source>
        <dbReference type="EMBL" id="NSJ48319.1"/>
    </source>
</evidence>
<reference evidence="1 2" key="1">
    <citation type="journal article" date="2020" name="Cell Host Microbe">
        <title>Functional and Genomic Variation between Human-Derived Isolates of Lachnospiraceae Reveals Inter- and Intra-Species Diversity.</title>
        <authorList>
            <person name="Sorbara M.T."/>
            <person name="Littmann E.R."/>
            <person name="Fontana E."/>
            <person name="Moody T.U."/>
            <person name="Kohout C.E."/>
            <person name="Gjonbalaj M."/>
            <person name="Eaton V."/>
            <person name="Seok R."/>
            <person name="Leiner I.M."/>
            <person name="Pamer E.G."/>
        </authorList>
    </citation>
    <scope>NUCLEOTIDE SEQUENCE [LARGE SCALE GENOMIC DNA]</scope>
    <source>
        <strain evidence="1 2">MSK.1.17</strain>
    </source>
</reference>
<dbReference type="EMBL" id="JAAITT010000007">
    <property type="protein sequence ID" value="NSJ48319.1"/>
    <property type="molecule type" value="Genomic_DNA"/>
</dbReference>
<comment type="caution">
    <text evidence="1">The sequence shown here is derived from an EMBL/GenBank/DDBJ whole genome shotgun (WGS) entry which is preliminary data.</text>
</comment>
<gene>
    <name evidence="1" type="ORF">G5B36_06350</name>
</gene>
<proteinExistence type="predicted"/>